<dbReference type="AlphaFoldDB" id="A0A8T2L3K7"/>
<dbReference type="PROSITE" id="PS50835">
    <property type="entry name" value="IG_LIKE"/>
    <property type="match status" value="1"/>
</dbReference>
<gene>
    <name evidence="8" type="ORF">AMEX_G23649</name>
</gene>
<evidence type="ECO:0000256" key="2">
    <source>
        <dbReference type="ARBA" id="ARBA00023157"/>
    </source>
</evidence>
<reference evidence="8 9" key="1">
    <citation type="submission" date="2021-07" db="EMBL/GenBank/DDBJ databases">
        <authorList>
            <person name="Imarazene B."/>
            <person name="Zahm M."/>
            <person name="Klopp C."/>
            <person name="Cabau C."/>
            <person name="Beille S."/>
            <person name="Jouanno E."/>
            <person name="Castinel A."/>
            <person name="Lluch J."/>
            <person name="Gil L."/>
            <person name="Kuchtly C."/>
            <person name="Lopez Roques C."/>
            <person name="Donnadieu C."/>
            <person name="Parrinello H."/>
            <person name="Journot L."/>
            <person name="Du K."/>
            <person name="Schartl M."/>
            <person name="Retaux S."/>
            <person name="Guiguen Y."/>
        </authorList>
    </citation>
    <scope>NUCLEOTIDE SEQUENCE [LARGE SCALE GENOMIC DNA]</scope>
    <source>
        <strain evidence="8">Pach_M1</strain>
        <tissue evidence="8">Testis</tissue>
    </source>
</reference>
<evidence type="ECO:0000256" key="1">
    <source>
        <dbReference type="ARBA" id="ARBA00022729"/>
    </source>
</evidence>
<sequence length="318" mass="36047">MGGNHLVFLMLLQWTVIGGGICERNVEGVLHGRVELHACHRPQQTVRRVEWAKYKSSSAPRLLYIFDQPNDTSCFFNSCQNIQLIKENMSLIFVNLTKEDEGVYQNKLLLNYRTAESCNITLSVLSPPTALRISVSSSNCTLTLRCEVRGQFLNLHWFWNGLLLLPDDQRISISERNLTVHVSNLNRSDWGTYTCRASNEAGTSEAHVNITDNSATLCQDNIQEEEEEEEEKEQLSTKFLYLSGLTLGTTMLLSIILVCICKNENGYKEFISSQAETSEVEFLPYLYADFIKPKALQQAADEGELAEDFTKVFYSTAE</sequence>
<evidence type="ECO:0000256" key="4">
    <source>
        <dbReference type="ARBA" id="ARBA00023319"/>
    </source>
</evidence>
<proteinExistence type="predicted"/>
<keyword evidence="1 6" id="KW-0732">Signal</keyword>
<dbReference type="InterPro" id="IPR036179">
    <property type="entry name" value="Ig-like_dom_sf"/>
</dbReference>
<dbReference type="InterPro" id="IPR052598">
    <property type="entry name" value="IgSF_CEA-related"/>
</dbReference>
<dbReference type="InterPro" id="IPR003599">
    <property type="entry name" value="Ig_sub"/>
</dbReference>
<dbReference type="InterPro" id="IPR007110">
    <property type="entry name" value="Ig-like_dom"/>
</dbReference>
<feature type="transmembrane region" description="Helical" evidence="5">
    <location>
        <begin position="239"/>
        <end position="261"/>
    </location>
</feature>
<dbReference type="EMBL" id="JAICCE010000020">
    <property type="protein sequence ID" value="KAG9263601.1"/>
    <property type="molecule type" value="Genomic_DNA"/>
</dbReference>
<keyword evidence="5" id="KW-0812">Transmembrane</keyword>
<keyword evidence="2" id="KW-1015">Disulfide bond</keyword>
<dbReference type="Gene3D" id="2.60.40.10">
    <property type="entry name" value="Immunoglobulins"/>
    <property type="match status" value="2"/>
</dbReference>
<dbReference type="Proteomes" id="UP000752171">
    <property type="component" value="Unassembled WGS sequence"/>
</dbReference>
<keyword evidence="5" id="KW-1133">Transmembrane helix</keyword>
<evidence type="ECO:0000313" key="8">
    <source>
        <dbReference type="EMBL" id="KAG9263601.1"/>
    </source>
</evidence>
<dbReference type="InterPro" id="IPR013783">
    <property type="entry name" value="Ig-like_fold"/>
</dbReference>
<evidence type="ECO:0000313" key="9">
    <source>
        <dbReference type="Proteomes" id="UP000752171"/>
    </source>
</evidence>
<feature type="signal peptide" evidence="6">
    <location>
        <begin position="1"/>
        <end position="22"/>
    </location>
</feature>
<accession>A0A8T2L3K7</accession>
<dbReference type="SUPFAM" id="SSF48726">
    <property type="entry name" value="Immunoglobulin"/>
    <property type="match status" value="2"/>
</dbReference>
<keyword evidence="4" id="KW-0393">Immunoglobulin domain</keyword>
<evidence type="ECO:0000256" key="6">
    <source>
        <dbReference type="SAM" id="SignalP"/>
    </source>
</evidence>
<dbReference type="Pfam" id="PF07679">
    <property type="entry name" value="I-set"/>
    <property type="match status" value="1"/>
</dbReference>
<keyword evidence="3" id="KW-0325">Glycoprotein</keyword>
<feature type="chain" id="PRO_5035870781" description="Ig-like domain-containing protein" evidence="6">
    <location>
        <begin position="23"/>
        <end position="318"/>
    </location>
</feature>
<keyword evidence="5" id="KW-0472">Membrane</keyword>
<comment type="caution">
    <text evidence="8">The sequence shown here is derived from an EMBL/GenBank/DDBJ whole genome shotgun (WGS) entry which is preliminary data.</text>
</comment>
<dbReference type="PANTHER" id="PTHR44337">
    <property type="entry name" value="CARCINOEMBRYONIC ANTIGEN-RELATED CELL ADHESION MOLECULE 8"/>
    <property type="match status" value="1"/>
</dbReference>
<name>A0A8T2L3K7_ASTMX</name>
<dbReference type="SMART" id="SM00409">
    <property type="entry name" value="IG"/>
    <property type="match status" value="2"/>
</dbReference>
<dbReference type="PANTHER" id="PTHR44337:SF20">
    <property type="entry name" value="CARCINOEMBRYONIC ANTIGEN-RELATED CELL ADHESION MOLECULE 5-RELATED"/>
    <property type="match status" value="1"/>
</dbReference>
<evidence type="ECO:0000259" key="7">
    <source>
        <dbReference type="PROSITE" id="PS50835"/>
    </source>
</evidence>
<organism evidence="8 9">
    <name type="scientific">Astyanax mexicanus</name>
    <name type="common">Blind cave fish</name>
    <name type="synonym">Astyanax fasciatus mexicanus</name>
    <dbReference type="NCBI Taxonomy" id="7994"/>
    <lineage>
        <taxon>Eukaryota</taxon>
        <taxon>Metazoa</taxon>
        <taxon>Chordata</taxon>
        <taxon>Craniata</taxon>
        <taxon>Vertebrata</taxon>
        <taxon>Euteleostomi</taxon>
        <taxon>Actinopterygii</taxon>
        <taxon>Neopterygii</taxon>
        <taxon>Teleostei</taxon>
        <taxon>Ostariophysi</taxon>
        <taxon>Characiformes</taxon>
        <taxon>Characoidei</taxon>
        <taxon>Acestrorhamphidae</taxon>
        <taxon>Acestrorhamphinae</taxon>
        <taxon>Astyanax</taxon>
    </lineage>
</organism>
<evidence type="ECO:0000256" key="5">
    <source>
        <dbReference type="SAM" id="Phobius"/>
    </source>
</evidence>
<dbReference type="InterPro" id="IPR013098">
    <property type="entry name" value="Ig_I-set"/>
</dbReference>
<dbReference type="CDD" id="cd00096">
    <property type="entry name" value="Ig"/>
    <property type="match status" value="1"/>
</dbReference>
<feature type="domain" description="Ig-like" evidence="7">
    <location>
        <begin position="128"/>
        <end position="211"/>
    </location>
</feature>
<protein>
    <recommendedName>
        <fullName evidence="7">Ig-like domain-containing protein</fullName>
    </recommendedName>
</protein>
<evidence type="ECO:0000256" key="3">
    <source>
        <dbReference type="ARBA" id="ARBA00023180"/>
    </source>
</evidence>